<name>A0ACB8SGR2_9AGAM</name>
<accession>A0ACB8SGR2</accession>
<gene>
    <name evidence="1" type="ORF">BV25DRAFT_1921810</name>
</gene>
<evidence type="ECO:0000313" key="2">
    <source>
        <dbReference type="Proteomes" id="UP000814140"/>
    </source>
</evidence>
<sequence>MAGIVVNKRIGGRFRLKKKIGVGSYGEVYEAVDIITTADVAVKLEPINLKRSSLEDEITVYKNLASVPGIPRARWFGAEDGYDTLVMDLLGPSLESTFLSCGRSFGQKKVFRLADQMLAHVEQVHNRDYIHRDLKPSNFLFGRGQQGQQIFLIDFGLATRYRNARTDSHIPYRDGRPLIGTARWASIRVHLGIEQSRRDDLESLAYIFIYLLRGNLPWQALVDDDDILRRKQLLSPEILCKDLPYELSLFLSYVRGLPFEEKPDYAYLHHLLHSACEHQDPTTPIVDLSAEHVKDAQPLSPLVSKIGSAGKAMNLQVKVTPNMKKRSVKFTAPLPNDRVLRSHTRSRAF</sequence>
<reference evidence="1" key="1">
    <citation type="submission" date="2021-03" db="EMBL/GenBank/DDBJ databases">
        <authorList>
            <consortium name="DOE Joint Genome Institute"/>
            <person name="Ahrendt S."/>
            <person name="Looney B.P."/>
            <person name="Miyauchi S."/>
            <person name="Morin E."/>
            <person name="Drula E."/>
            <person name="Courty P.E."/>
            <person name="Chicoki N."/>
            <person name="Fauchery L."/>
            <person name="Kohler A."/>
            <person name="Kuo A."/>
            <person name="Labutti K."/>
            <person name="Pangilinan J."/>
            <person name="Lipzen A."/>
            <person name="Riley R."/>
            <person name="Andreopoulos W."/>
            <person name="He G."/>
            <person name="Johnson J."/>
            <person name="Barry K.W."/>
            <person name="Grigoriev I.V."/>
            <person name="Nagy L."/>
            <person name="Hibbett D."/>
            <person name="Henrissat B."/>
            <person name="Matheny P.B."/>
            <person name="Labbe J."/>
            <person name="Martin F."/>
        </authorList>
    </citation>
    <scope>NUCLEOTIDE SEQUENCE</scope>
    <source>
        <strain evidence="1">HHB10654</strain>
    </source>
</reference>
<proteinExistence type="predicted"/>
<protein>
    <submittedName>
        <fullName evidence="1">CK1/CK1/CK1-D protein kinase</fullName>
    </submittedName>
</protein>
<dbReference type="Proteomes" id="UP000814140">
    <property type="component" value="Unassembled WGS sequence"/>
</dbReference>
<organism evidence="1 2">
    <name type="scientific">Artomyces pyxidatus</name>
    <dbReference type="NCBI Taxonomy" id="48021"/>
    <lineage>
        <taxon>Eukaryota</taxon>
        <taxon>Fungi</taxon>
        <taxon>Dikarya</taxon>
        <taxon>Basidiomycota</taxon>
        <taxon>Agaricomycotina</taxon>
        <taxon>Agaricomycetes</taxon>
        <taxon>Russulales</taxon>
        <taxon>Auriscalpiaceae</taxon>
        <taxon>Artomyces</taxon>
    </lineage>
</organism>
<keyword evidence="1" id="KW-0418">Kinase</keyword>
<comment type="caution">
    <text evidence="1">The sequence shown here is derived from an EMBL/GenBank/DDBJ whole genome shotgun (WGS) entry which is preliminary data.</text>
</comment>
<keyword evidence="2" id="KW-1185">Reference proteome</keyword>
<keyword evidence="1" id="KW-0808">Transferase</keyword>
<evidence type="ECO:0000313" key="1">
    <source>
        <dbReference type="EMBL" id="KAI0055462.1"/>
    </source>
</evidence>
<reference evidence="1" key="2">
    <citation type="journal article" date="2022" name="New Phytol.">
        <title>Evolutionary transition to the ectomycorrhizal habit in the genomes of a hyperdiverse lineage of mushroom-forming fungi.</title>
        <authorList>
            <person name="Looney B."/>
            <person name="Miyauchi S."/>
            <person name="Morin E."/>
            <person name="Drula E."/>
            <person name="Courty P.E."/>
            <person name="Kohler A."/>
            <person name="Kuo A."/>
            <person name="LaButti K."/>
            <person name="Pangilinan J."/>
            <person name="Lipzen A."/>
            <person name="Riley R."/>
            <person name="Andreopoulos W."/>
            <person name="He G."/>
            <person name="Johnson J."/>
            <person name="Nolan M."/>
            <person name="Tritt A."/>
            <person name="Barry K.W."/>
            <person name="Grigoriev I.V."/>
            <person name="Nagy L.G."/>
            <person name="Hibbett D."/>
            <person name="Henrissat B."/>
            <person name="Matheny P.B."/>
            <person name="Labbe J."/>
            <person name="Martin F.M."/>
        </authorList>
    </citation>
    <scope>NUCLEOTIDE SEQUENCE</scope>
    <source>
        <strain evidence="1">HHB10654</strain>
    </source>
</reference>
<dbReference type="EMBL" id="MU277291">
    <property type="protein sequence ID" value="KAI0055462.1"/>
    <property type="molecule type" value="Genomic_DNA"/>
</dbReference>